<keyword evidence="3" id="KW-1185">Reference proteome</keyword>
<keyword evidence="1" id="KW-0732">Signal</keyword>
<organism evidence="2 3">
    <name type="scientific">Kistimonas scapharcae</name>
    <dbReference type="NCBI Taxonomy" id="1036133"/>
    <lineage>
        <taxon>Bacteria</taxon>
        <taxon>Pseudomonadati</taxon>
        <taxon>Pseudomonadota</taxon>
        <taxon>Gammaproteobacteria</taxon>
        <taxon>Oceanospirillales</taxon>
        <taxon>Endozoicomonadaceae</taxon>
        <taxon>Kistimonas</taxon>
    </lineage>
</organism>
<dbReference type="Proteomes" id="UP001500604">
    <property type="component" value="Unassembled WGS sequence"/>
</dbReference>
<evidence type="ECO:0000313" key="3">
    <source>
        <dbReference type="Proteomes" id="UP001500604"/>
    </source>
</evidence>
<accession>A0ABP8V5Z3</accession>
<evidence type="ECO:0000256" key="1">
    <source>
        <dbReference type="SAM" id="SignalP"/>
    </source>
</evidence>
<comment type="caution">
    <text evidence="2">The sequence shown here is derived from an EMBL/GenBank/DDBJ whole genome shotgun (WGS) entry which is preliminary data.</text>
</comment>
<gene>
    <name evidence="2" type="ORF">GCM10023116_35090</name>
</gene>
<feature type="signal peptide" evidence="1">
    <location>
        <begin position="1"/>
        <end position="21"/>
    </location>
</feature>
<proteinExistence type="predicted"/>
<sequence length="196" mass="21998">MVFMQKLFCLYLFLLPLALDASFIEVEVDGMRYFCEERGGDSSSVASCLDLAYSGPFTRSESEKLCLGANTHWPAECGVRAYGGIFTRSESLQLCIRARSLGPVECAELAYAGPYTRKETLELCAHPQATKKNAQCALELYNGIYSRKDSILYCKVGYGVAVFDDRHLANKSTLSRLTKAANWKAFYRNEYPMDEK</sequence>
<protein>
    <submittedName>
        <fullName evidence="2">Uncharacterized protein</fullName>
    </submittedName>
</protein>
<feature type="chain" id="PRO_5045277867" evidence="1">
    <location>
        <begin position="22"/>
        <end position="196"/>
    </location>
</feature>
<reference evidence="3" key="1">
    <citation type="journal article" date="2019" name="Int. J. Syst. Evol. Microbiol.">
        <title>The Global Catalogue of Microorganisms (GCM) 10K type strain sequencing project: providing services to taxonomists for standard genome sequencing and annotation.</title>
        <authorList>
            <consortium name="The Broad Institute Genomics Platform"/>
            <consortium name="The Broad Institute Genome Sequencing Center for Infectious Disease"/>
            <person name="Wu L."/>
            <person name="Ma J."/>
        </authorList>
    </citation>
    <scope>NUCLEOTIDE SEQUENCE [LARGE SCALE GENOMIC DNA]</scope>
    <source>
        <strain evidence="3">JCM 17805</strain>
    </source>
</reference>
<dbReference type="EMBL" id="BAABFL010000443">
    <property type="protein sequence ID" value="GAA4651226.1"/>
    <property type="molecule type" value="Genomic_DNA"/>
</dbReference>
<evidence type="ECO:0000313" key="2">
    <source>
        <dbReference type="EMBL" id="GAA4651226.1"/>
    </source>
</evidence>
<name>A0ABP8V5Z3_9GAMM</name>